<dbReference type="HOGENOM" id="CLU_037612_1_4_2"/>
<reference evidence="3" key="1">
    <citation type="submission" date="2011-02" db="EMBL/GenBank/DDBJ databases">
        <title>Complete sequence of Methanobacterium sp. AL-21.</title>
        <authorList>
            <consortium name="US DOE Joint Genome Institute"/>
            <person name="Lucas S."/>
            <person name="Copeland A."/>
            <person name="Lapidus A."/>
            <person name="Cheng J.-F."/>
            <person name="Goodwin L."/>
            <person name="Pitluck S."/>
            <person name="Chertkov O."/>
            <person name="Detter J.C."/>
            <person name="Han C."/>
            <person name="Tapia R."/>
            <person name="Land M."/>
            <person name="Hauser L."/>
            <person name="Kyrpides N."/>
            <person name="Ivanova N."/>
            <person name="Mikhailova N."/>
            <person name="Pagani I."/>
            <person name="Cadillo-Quiroz H."/>
            <person name="Imachi H."/>
            <person name="Zinder S."/>
            <person name="Liu W."/>
            <person name="Woyke T."/>
        </authorList>
    </citation>
    <scope>NUCLEOTIDE SEQUENCE [LARGE SCALE GENOMIC DNA]</scope>
    <source>
        <strain evidence="3">AL-21</strain>
    </source>
</reference>
<feature type="domain" description="AAA" evidence="1">
    <location>
        <begin position="3"/>
        <end position="173"/>
    </location>
</feature>
<dbReference type="GeneID" id="10276508"/>
<protein>
    <submittedName>
        <fullName evidence="2">Cobyrinic acid ac-diamide synthase</fullName>
    </submittedName>
</protein>
<keyword evidence="3" id="KW-1185">Reference proteome</keyword>
<dbReference type="KEGG" id="mel:Metbo_0085"/>
<dbReference type="InterPro" id="IPR027417">
    <property type="entry name" value="P-loop_NTPase"/>
</dbReference>
<dbReference type="RefSeq" id="WP_013643689.1">
    <property type="nucleotide sequence ID" value="NC_015216.1"/>
</dbReference>
<dbReference type="PANTHER" id="PTHR13696">
    <property type="entry name" value="P-LOOP CONTAINING NUCLEOSIDE TRIPHOSPHATE HYDROLASE"/>
    <property type="match status" value="1"/>
</dbReference>
<evidence type="ECO:0000259" key="1">
    <source>
        <dbReference type="Pfam" id="PF13614"/>
    </source>
</evidence>
<organism evidence="2 3">
    <name type="scientific">Methanobacterium lacus (strain AL-21)</name>
    <dbReference type="NCBI Taxonomy" id="877455"/>
    <lineage>
        <taxon>Archaea</taxon>
        <taxon>Methanobacteriati</taxon>
        <taxon>Methanobacteriota</taxon>
        <taxon>Methanomada group</taxon>
        <taxon>Methanobacteria</taxon>
        <taxon>Methanobacteriales</taxon>
        <taxon>Methanobacteriaceae</taxon>
        <taxon>Methanobacterium</taxon>
    </lineage>
</organism>
<dbReference type="eggNOG" id="arCOG00586">
    <property type="taxonomic scope" value="Archaea"/>
</dbReference>
<name>F0T7A9_METLA</name>
<dbReference type="InterPro" id="IPR025669">
    <property type="entry name" value="AAA_dom"/>
</dbReference>
<dbReference type="Pfam" id="PF13614">
    <property type="entry name" value="AAA_31"/>
    <property type="match status" value="1"/>
</dbReference>
<dbReference type="PANTHER" id="PTHR13696:SF52">
    <property type="entry name" value="PARA FAMILY PROTEIN CT_582"/>
    <property type="match status" value="1"/>
</dbReference>
<dbReference type="SUPFAM" id="SSF52540">
    <property type="entry name" value="P-loop containing nucleoside triphosphate hydrolases"/>
    <property type="match status" value="1"/>
</dbReference>
<dbReference type="Gene3D" id="3.40.50.300">
    <property type="entry name" value="P-loop containing nucleotide triphosphate hydrolases"/>
    <property type="match status" value="1"/>
</dbReference>
<evidence type="ECO:0000313" key="2">
    <source>
        <dbReference type="EMBL" id="ADZ08338.1"/>
    </source>
</evidence>
<dbReference type="FunFam" id="3.40.50.300:FF:000285">
    <property type="entry name" value="Sporulation initiation inhibitor Soj"/>
    <property type="match status" value="1"/>
</dbReference>
<dbReference type="AlphaFoldDB" id="F0T7A9"/>
<proteinExistence type="predicted"/>
<evidence type="ECO:0000313" key="3">
    <source>
        <dbReference type="Proteomes" id="UP000007490"/>
    </source>
</evidence>
<dbReference type="PIRSF" id="PIRSF009320">
    <property type="entry name" value="Nuc_binding_HP_1000"/>
    <property type="match status" value="1"/>
</dbReference>
<dbReference type="OrthoDB" id="36110at2157"/>
<gene>
    <name evidence="2" type="ordered locus">Metbo_0085</name>
</gene>
<accession>F0T7A9</accession>
<dbReference type="EMBL" id="CP002551">
    <property type="protein sequence ID" value="ADZ08338.1"/>
    <property type="molecule type" value="Genomic_DNA"/>
</dbReference>
<dbReference type="STRING" id="877455.Metbo_0085"/>
<dbReference type="InterPro" id="IPR050678">
    <property type="entry name" value="DNA_Partitioning_ATPase"/>
</dbReference>
<dbReference type="Proteomes" id="UP000007490">
    <property type="component" value="Chromosome"/>
</dbReference>
<dbReference type="CDD" id="cd02042">
    <property type="entry name" value="ParAB_family"/>
    <property type="match status" value="1"/>
</dbReference>
<reference evidence="2 3" key="2">
    <citation type="journal article" date="2014" name="Int. J. Syst. Evol. Microbiol.">
        <title>Methanobacterium paludis sp. nov. and a novel strain of Methanobacterium lacus isolated from northern peatlands.</title>
        <authorList>
            <person name="Cadillo-Quiroz H."/>
            <person name="Brauer S.L."/>
            <person name="Goodson N."/>
            <person name="Yavitt J.B."/>
            <person name="Zinder S.H."/>
        </authorList>
    </citation>
    <scope>NUCLEOTIDE SEQUENCE [LARGE SCALE GENOMIC DNA]</scope>
    <source>
        <strain evidence="2 3">AL-21</strain>
    </source>
</reference>
<sequence>MAEIIAILNQKGGCGKTTTAVNLAAALALNDKRVLVVDMDPQGNATTGFGIQKNEVDSTIYSVLTGNSSVEDATVSTDISGLDVVPSNIALSGAEIELSKEVGYHTILELAMESVAENYDYIFIDVPPSLGILTINCLVAANSVIIPIQAEFYALEGMADLLEAIGLVERRLKSPSPIKGILLTLYDSRTRLGRDVYSNVKEYFGQSEYVFKTTIPRNVTLAEAPSHGKPCIIYDEESSGSQAYVDLAKEIIKIDGTVDSK</sequence>